<name>A0A7K1Y0X5_9SPHI</name>
<evidence type="ECO:0000313" key="2">
    <source>
        <dbReference type="Proteomes" id="UP000451233"/>
    </source>
</evidence>
<organism evidence="1 2">
    <name type="scientific">Hufsiella ginkgonis</name>
    <dbReference type="NCBI Taxonomy" id="2695274"/>
    <lineage>
        <taxon>Bacteria</taxon>
        <taxon>Pseudomonadati</taxon>
        <taxon>Bacteroidota</taxon>
        <taxon>Sphingobacteriia</taxon>
        <taxon>Sphingobacteriales</taxon>
        <taxon>Sphingobacteriaceae</taxon>
        <taxon>Hufsiella</taxon>
    </lineage>
</organism>
<keyword evidence="2" id="KW-1185">Reference proteome</keyword>
<protein>
    <submittedName>
        <fullName evidence="1">Uncharacterized protein</fullName>
    </submittedName>
</protein>
<sequence length="81" mass="9508">MHYHFTELATPFYQIELVPVSTEEWLFLYTFNGEDGAHKEKLEHYYQQSVTRHLGKNAFLLSLRPADNFPFCSVGKVKVEI</sequence>
<reference evidence="1 2" key="1">
    <citation type="submission" date="2019-11" db="EMBL/GenBank/DDBJ databases">
        <title>Pedobacter sp. HMF7056 Genome sequencing and assembly.</title>
        <authorList>
            <person name="Kang H."/>
            <person name="Kim H."/>
            <person name="Joh K."/>
        </authorList>
    </citation>
    <scope>NUCLEOTIDE SEQUENCE [LARGE SCALE GENOMIC DNA]</scope>
    <source>
        <strain evidence="1 2">HMF7056</strain>
    </source>
</reference>
<dbReference type="AlphaFoldDB" id="A0A7K1Y0X5"/>
<dbReference type="RefSeq" id="WP_160907713.1">
    <property type="nucleotide sequence ID" value="NZ_WVHS01000003.1"/>
</dbReference>
<accession>A0A7K1Y0X5</accession>
<dbReference type="EMBL" id="WVHS01000003">
    <property type="protein sequence ID" value="MXV16738.1"/>
    <property type="molecule type" value="Genomic_DNA"/>
</dbReference>
<gene>
    <name evidence="1" type="ORF">GS398_15660</name>
</gene>
<comment type="caution">
    <text evidence="1">The sequence shown here is derived from an EMBL/GenBank/DDBJ whole genome shotgun (WGS) entry which is preliminary data.</text>
</comment>
<proteinExistence type="predicted"/>
<evidence type="ECO:0000313" key="1">
    <source>
        <dbReference type="EMBL" id="MXV16738.1"/>
    </source>
</evidence>
<dbReference type="Proteomes" id="UP000451233">
    <property type="component" value="Unassembled WGS sequence"/>
</dbReference>